<feature type="compositionally biased region" description="Low complexity" evidence="1">
    <location>
        <begin position="198"/>
        <end position="208"/>
    </location>
</feature>
<evidence type="ECO:0000313" key="2">
    <source>
        <dbReference type="EMBL" id="CAD1844136.1"/>
    </source>
</evidence>
<reference evidence="2" key="1">
    <citation type="submission" date="2020-07" db="EMBL/GenBank/DDBJ databases">
        <authorList>
            <person name="Lin J."/>
        </authorList>
    </citation>
    <scope>NUCLEOTIDE SEQUENCE</scope>
</reference>
<gene>
    <name evidence="2" type="ORF">CB5_LOCUS27347</name>
</gene>
<proteinExistence type="predicted"/>
<dbReference type="EMBL" id="LR862137">
    <property type="protein sequence ID" value="CAD1844136.1"/>
    <property type="molecule type" value="Genomic_DNA"/>
</dbReference>
<sequence length="269" mass="28466">MAMVGSGTKYGTPKAKRVVFETPSFCLSALIVRLSQGHYKDALAQRAVWNSAGTYYGLPHGLVQRSVELVRQSGNLSVTVSPGDNTGHLQAVDNPCTLYSIAVADAATGVVGDSAGCSGALGAGLGGGVNVSHILCNSAPCYLVASVRAGNCSLRSGVHSALAALASLMARHDPTSAVDLEVDTWLPEIKTREPQPTSPFLSFDSSSSTPPPLPLPPHLHHPRHLIPLVHRRFQLRARGLQLCSLQLRGRGLQLRGRHFQLRVPPPPAS</sequence>
<feature type="region of interest" description="Disordered" evidence="1">
    <location>
        <begin position="191"/>
        <end position="218"/>
    </location>
</feature>
<organism evidence="2">
    <name type="scientific">Ananas comosus var. bracteatus</name>
    <name type="common">red pineapple</name>
    <dbReference type="NCBI Taxonomy" id="296719"/>
    <lineage>
        <taxon>Eukaryota</taxon>
        <taxon>Viridiplantae</taxon>
        <taxon>Streptophyta</taxon>
        <taxon>Embryophyta</taxon>
        <taxon>Tracheophyta</taxon>
        <taxon>Spermatophyta</taxon>
        <taxon>Magnoliopsida</taxon>
        <taxon>Liliopsida</taxon>
        <taxon>Poales</taxon>
        <taxon>Bromeliaceae</taxon>
        <taxon>Bromelioideae</taxon>
        <taxon>Ananas</taxon>
    </lineage>
</organism>
<name>A0A6V7QMZ9_ANACO</name>
<accession>A0A6V7QMZ9</accession>
<dbReference type="AlphaFoldDB" id="A0A6V7QMZ9"/>
<protein>
    <submittedName>
        <fullName evidence="2">Uncharacterized protein</fullName>
    </submittedName>
</protein>
<evidence type="ECO:0000256" key="1">
    <source>
        <dbReference type="SAM" id="MobiDB-lite"/>
    </source>
</evidence>